<reference evidence="4" key="1">
    <citation type="submission" date="2016-10" db="EMBL/GenBank/DDBJ databases">
        <authorList>
            <person name="Varghese N."/>
            <person name="Submissions S."/>
        </authorList>
    </citation>
    <scope>NUCLEOTIDE SEQUENCE [LARGE SCALE GENOMIC DNA]</scope>
    <source>
        <strain evidence="4">CGMCC 4.6945</strain>
    </source>
</reference>
<name>A0A1I1AGK9_9CELL</name>
<gene>
    <name evidence="3" type="ORF">SAMN05421867_11835</name>
</gene>
<evidence type="ECO:0000313" key="3">
    <source>
        <dbReference type="EMBL" id="SFB37155.1"/>
    </source>
</evidence>
<accession>A0A1I1AGK9</accession>
<dbReference type="RefSeq" id="WP_090034489.1">
    <property type="nucleotide sequence ID" value="NZ_BONM01000028.1"/>
</dbReference>
<dbReference type="STRING" id="988821.SAMN05421867_11835"/>
<feature type="region of interest" description="Disordered" evidence="1">
    <location>
        <begin position="1"/>
        <end position="79"/>
    </location>
</feature>
<keyword evidence="2" id="KW-1133">Transmembrane helix</keyword>
<dbReference type="Proteomes" id="UP000199012">
    <property type="component" value="Unassembled WGS sequence"/>
</dbReference>
<keyword evidence="4" id="KW-1185">Reference proteome</keyword>
<dbReference type="AlphaFoldDB" id="A0A1I1AGK9"/>
<proteinExistence type="predicted"/>
<evidence type="ECO:0000256" key="1">
    <source>
        <dbReference type="SAM" id="MobiDB-lite"/>
    </source>
</evidence>
<dbReference type="EMBL" id="FOKA01000018">
    <property type="protein sequence ID" value="SFB37155.1"/>
    <property type="molecule type" value="Genomic_DNA"/>
</dbReference>
<evidence type="ECO:0000256" key="2">
    <source>
        <dbReference type="SAM" id="Phobius"/>
    </source>
</evidence>
<feature type="transmembrane region" description="Helical" evidence="2">
    <location>
        <begin position="137"/>
        <end position="163"/>
    </location>
</feature>
<keyword evidence="2" id="KW-0472">Membrane</keyword>
<feature type="transmembrane region" description="Helical" evidence="2">
    <location>
        <begin position="92"/>
        <end position="125"/>
    </location>
</feature>
<keyword evidence="2" id="KW-0812">Transmembrane</keyword>
<evidence type="ECO:0008006" key="5">
    <source>
        <dbReference type="Google" id="ProtNLM"/>
    </source>
</evidence>
<protein>
    <recommendedName>
        <fullName evidence="5">DUF4190 domain-containing protein</fullName>
    </recommendedName>
</protein>
<evidence type="ECO:0000313" key="4">
    <source>
        <dbReference type="Proteomes" id="UP000199012"/>
    </source>
</evidence>
<sequence>MSYDNSGSTPPPPPRGSGQEPWEVQPGAESRGAGETYGQPSAAPYGQSPASGGYNSTGGYGSSAGSSPAMGPAGGYGQPQPPRSNGMAIAALVLGILAILGCLIPLVNILSIVLGIVAVILGVVAVRRSKLVGGRGLGITGIVLGALAIVVSAVVLAATIAAFGSLDQEQLDQIVDQFESPPAEGAGLLDGGRVSL</sequence>
<organism evidence="3 4">
    <name type="scientific">Cellulomonas marina</name>
    <dbReference type="NCBI Taxonomy" id="988821"/>
    <lineage>
        <taxon>Bacteria</taxon>
        <taxon>Bacillati</taxon>
        <taxon>Actinomycetota</taxon>
        <taxon>Actinomycetes</taxon>
        <taxon>Micrococcales</taxon>
        <taxon>Cellulomonadaceae</taxon>
        <taxon>Cellulomonas</taxon>
    </lineage>
</organism>